<accession>A0AAV1JID3</accession>
<feature type="region of interest" description="Disordered" evidence="1">
    <location>
        <begin position="1"/>
        <end position="68"/>
    </location>
</feature>
<feature type="region of interest" description="Disordered" evidence="1">
    <location>
        <begin position="367"/>
        <end position="391"/>
    </location>
</feature>
<protein>
    <submittedName>
        <fullName evidence="2">Uncharacterized protein</fullName>
    </submittedName>
</protein>
<sequence>MTSPRRTKKSGQCLTQLVDWDSPSTETGTVKRRASCPENTSKGSINTHDTIIESETPSDSGSSSLNGERADSLIEIEERISCIINENRSSQSNSESDVEVIINSIFEEPIREESIDSANCTTKFDRSKTFIKSKNDRSSLTVCQETVKKVKVLKAPTSIRKLGISLDKVKNSISAKDSIKTENTANVFPVYKSKIPNSNVNDDKSKKKVNSKLKLPFSPSKVMDKPKINYLHDRTQDKDVKPQSLLATPVRRTISNEYVRLKFTNDTVVRRTIDGKSIPKITPKIQSIIPESPVDSEDPFLNLSPNKKYTVTVNNKVRCDKDNYVIFDPTTGFSAHAKQSRIPSAKLNNVDKTKIPVKSPITETATSNVNRTASASDTDSGILSPNSETDAKNSTYHYVNAAVFSETAKKQPSDLDIRIVDPAVAKKATEQIKSSVANSRITHDVK</sequence>
<feature type="compositionally biased region" description="Low complexity" evidence="1">
    <location>
        <begin position="54"/>
        <end position="64"/>
    </location>
</feature>
<organism evidence="2 3">
    <name type="scientific">Leptosia nina</name>
    <dbReference type="NCBI Taxonomy" id="320188"/>
    <lineage>
        <taxon>Eukaryota</taxon>
        <taxon>Metazoa</taxon>
        <taxon>Ecdysozoa</taxon>
        <taxon>Arthropoda</taxon>
        <taxon>Hexapoda</taxon>
        <taxon>Insecta</taxon>
        <taxon>Pterygota</taxon>
        <taxon>Neoptera</taxon>
        <taxon>Endopterygota</taxon>
        <taxon>Lepidoptera</taxon>
        <taxon>Glossata</taxon>
        <taxon>Ditrysia</taxon>
        <taxon>Papilionoidea</taxon>
        <taxon>Pieridae</taxon>
        <taxon>Pierinae</taxon>
        <taxon>Leptosia</taxon>
    </lineage>
</organism>
<comment type="caution">
    <text evidence="2">The sequence shown here is derived from an EMBL/GenBank/DDBJ whole genome shotgun (WGS) entry which is preliminary data.</text>
</comment>
<evidence type="ECO:0000256" key="1">
    <source>
        <dbReference type="SAM" id="MobiDB-lite"/>
    </source>
</evidence>
<evidence type="ECO:0000313" key="2">
    <source>
        <dbReference type="EMBL" id="CAK1548313.1"/>
    </source>
</evidence>
<proteinExistence type="predicted"/>
<dbReference type="EMBL" id="CAVLEF010000010">
    <property type="protein sequence ID" value="CAK1548313.1"/>
    <property type="molecule type" value="Genomic_DNA"/>
</dbReference>
<name>A0AAV1JID3_9NEOP</name>
<dbReference type="Proteomes" id="UP001497472">
    <property type="component" value="Unassembled WGS sequence"/>
</dbReference>
<dbReference type="AlphaFoldDB" id="A0AAV1JID3"/>
<reference evidence="2 3" key="1">
    <citation type="submission" date="2023-11" db="EMBL/GenBank/DDBJ databases">
        <authorList>
            <person name="Okamura Y."/>
        </authorList>
    </citation>
    <scope>NUCLEOTIDE SEQUENCE [LARGE SCALE GENOMIC DNA]</scope>
</reference>
<gene>
    <name evidence="2" type="ORF">LNINA_LOCUS7719</name>
</gene>
<feature type="compositionally biased region" description="Polar residues" evidence="1">
    <location>
        <begin position="37"/>
        <end position="49"/>
    </location>
</feature>
<keyword evidence="3" id="KW-1185">Reference proteome</keyword>
<evidence type="ECO:0000313" key="3">
    <source>
        <dbReference type="Proteomes" id="UP001497472"/>
    </source>
</evidence>